<evidence type="ECO:0000313" key="8">
    <source>
        <dbReference type="Proteomes" id="UP000216225"/>
    </source>
</evidence>
<name>A0A3R7EXX0_9BURK</name>
<dbReference type="EMBL" id="NKDB02000003">
    <property type="protein sequence ID" value="RKJ95360.1"/>
    <property type="molecule type" value="Genomic_DNA"/>
</dbReference>
<evidence type="ECO:0000259" key="6">
    <source>
        <dbReference type="PROSITE" id="PS51007"/>
    </source>
</evidence>
<feature type="chain" id="PRO_5018762267" description="Cytochrome c domain-containing protein" evidence="5">
    <location>
        <begin position="19"/>
        <end position="111"/>
    </location>
</feature>
<dbReference type="GO" id="GO:0020037">
    <property type="term" value="F:heme binding"/>
    <property type="evidence" value="ECO:0007669"/>
    <property type="project" value="InterPro"/>
</dbReference>
<keyword evidence="5" id="KW-0732">Signal</keyword>
<reference evidence="7 8" key="1">
    <citation type="submission" date="2018-09" db="EMBL/GenBank/DDBJ databases">
        <title>Genome comparison of Alicycliphilus sp. BQ1, a polyurethanolytic bacterium, with its closest phylogenetic relatives Alicycliphilus denitrificans BC and K601, unable to attack polyurethane.</title>
        <authorList>
            <person name="Loza-Tavera H."/>
            <person name="Lozano L."/>
            <person name="Cevallos M."/>
            <person name="Maya-Lucas O."/>
            <person name="Garcia-Mena J."/>
            <person name="Hernandez J."/>
        </authorList>
    </citation>
    <scope>NUCLEOTIDE SEQUENCE [LARGE SCALE GENOMIC DNA]</scope>
    <source>
        <strain evidence="7 8">BQ1</strain>
    </source>
</reference>
<dbReference type="SUPFAM" id="SSF46626">
    <property type="entry name" value="Cytochrome c"/>
    <property type="match status" value="1"/>
</dbReference>
<organism evidence="7 8">
    <name type="scientific">Alicycliphilus denitrificans</name>
    <dbReference type="NCBI Taxonomy" id="179636"/>
    <lineage>
        <taxon>Bacteria</taxon>
        <taxon>Pseudomonadati</taxon>
        <taxon>Pseudomonadota</taxon>
        <taxon>Betaproteobacteria</taxon>
        <taxon>Burkholderiales</taxon>
        <taxon>Comamonadaceae</taxon>
        <taxon>Alicycliphilus</taxon>
    </lineage>
</organism>
<dbReference type="AlphaFoldDB" id="A0A3R7EXX0"/>
<feature type="signal peptide" evidence="5">
    <location>
        <begin position="1"/>
        <end position="18"/>
    </location>
</feature>
<keyword evidence="1 4" id="KW-0349">Heme</keyword>
<keyword evidence="3 4" id="KW-0408">Iron</keyword>
<dbReference type="GO" id="GO:0009055">
    <property type="term" value="F:electron transfer activity"/>
    <property type="evidence" value="ECO:0007669"/>
    <property type="project" value="InterPro"/>
</dbReference>
<dbReference type="Gene3D" id="1.10.760.10">
    <property type="entry name" value="Cytochrome c-like domain"/>
    <property type="match status" value="1"/>
</dbReference>
<evidence type="ECO:0000313" key="7">
    <source>
        <dbReference type="EMBL" id="RKJ95360.1"/>
    </source>
</evidence>
<dbReference type="RefSeq" id="WP_094439210.1">
    <property type="nucleotide sequence ID" value="NZ_AP024172.1"/>
</dbReference>
<feature type="domain" description="Cytochrome c" evidence="6">
    <location>
        <begin position="23"/>
        <end position="109"/>
    </location>
</feature>
<sequence length="111" mass="11485">MKLLLIGMAMLLPLAARPAGEPAPSAQEVAVLAGNCVTCHGPRGQAPGAGGGSIPSLRGRPAGVLWQRMQALKAMKTGATARATIMPLLLQGYDDAQLQALARWFAGQEQP</sequence>
<evidence type="ECO:0000256" key="4">
    <source>
        <dbReference type="PROSITE-ProRule" id="PRU00433"/>
    </source>
</evidence>
<evidence type="ECO:0000256" key="1">
    <source>
        <dbReference type="ARBA" id="ARBA00022617"/>
    </source>
</evidence>
<dbReference type="InterPro" id="IPR009056">
    <property type="entry name" value="Cyt_c-like_dom"/>
</dbReference>
<keyword evidence="2 4" id="KW-0479">Metal-binding</keyword>
<dbReference type="PROSITE" id="PS51007">
    <property type="entry name" value="CYTC"/>
    <property type="match status" value="1"/>
</dbReference>
<gene>
    <name evidence="7" type="ORF">CE154_015590</name>
</gene>
<dbReference type="GO" id="GO:0046872">
    <property type="term" value="F:metal ion binding"/>
    <property type="evidence" value="ECO:0007669"/>
    <property type="project" value="UniProtKB-KW"/>
</dbReference>
<comment type="caution">
    <text evidence="7">The sequence shown here is derived from an EMBL/GenBank/DDBJ whole genome shotgun (WGS) entry which is preliminary data.</text>
</comment>
<protein>
    <recommendedName>
        <fullName evidence="6">Cytochrome c domain-containing protein</fullName>
    </recommendedName>
</protein>
<dbReference type="Pfam" id="PF00034">
    <property type="entry name" value="Cytochrom_C"/>
    <property type="match status" value="1"/>
</dbReference>
<dbReference type="Proteomes" id="UP000216225">
    <property type="component" value="Unassembled WGS sequence"/>
</dbReference>
<dbReference type="InterPro" id="IPR036909">
    <property type="entry name" value="Cyt_c-like_dom_sf"/>
</dbReference>
<evidence type="ECO:0000256" key="3">
    <source>
        <dbReference type="ARBA" id="ARBA00023004"/>
    </source>
</evidence>
<accession>A0A3R7EXX0</accession>
<evidence type="ECO:0000256" key="2">
    <source>
        <dbReference type="ARBA" id="ARBA00022723"/>
    </source>
</evidence>
<evidence type="ECO:0000256" key="5">
    <source>
        <dbReference type="SAM" id="SignalP"/>
    </source>
</evidence>
<proteinExistence type="predicted"/>